<dbReference type="InterPro" id="IPR015342">
    <property type="entry name" value="PEX1-N_C-lobe"/>
</dbReference>
<dbReference type="FunFam" id="3.40.50.300:FF:000149">
    <property type="entry name" value="Nuclear valosin-containing protein-like"/>
    <property type="match status" value="1"/>
</dbReference>
<comment type="subcellular location">
    <subcellularLocation>
        <location evidence="1">Membrane</location>
    </subcellularLocation>
</comment>
<evidence type="ECO:0000313" key="10">
    <source>
        <dbReference type="EMBL" id="CCC47427.1"/>
    </source>
</evidence>
<dbReference type="AlphaFoldDB" id="G0TTZ4"/>
<dbReference type="OMA" id="HFVIATR"/>
<dbReference type="Pfam" id="PF09262">
    <property type="entry name" value="PEX-1N"/>
    <property type="match status" value="1"/>
</dbReference>
<dbReference type="EMBL" id="HE573020">
    <property type="protein sequence ID" value="CCC47427.1"/>
    <property type="molecule type" value="Genomic_DNA"/>
</dbReference>
<feature type="domain" description="AAA+ ATPase" evidence="9">
    <location>
        <begin position="356"/>
        <end position="495"/>
    </location>
</feature>
<dbReference type="InterPro" id="IPR003960">
    <property type="entry name" value="ATPase_AAA_CS"/>
</dbReference>
<dbReference type="PANTHER" id="PTHR23077">
    <property type="entry name" value="AAA-FAMILY ATPASE"/>
    <property type="match status" value="1"/>
</dbReference>
<dbReference type="SUPFAM" id="SSF54585">
    <property type="entry name" value="Cdc48 domain 2-like"/>
    <property type="match status" value="1"/>
</dbReference>
<dbReference type="InterPro" id="IPR003959">
    <property type="entry name" value="ATPase_AAA_core"/>
</dbReference>
<keyword evidence="6" id="KW-0472">Membrane</keyword>
<evidence type="ECO:0000256" key="7">
    <source>
        <dbReference type="ARBA" id="ARBA00032509"/>
    </source>
</evidence>
<dbReference type="GO" id="GO:0016558">
    <property type="term" value="P:protein import into peroxisome matrix"/>
    <property type="evidence" value="ECO:0007669"/>
    <property type="project" value="TreeGrafter"/>
</dbReference>
<keyword evidence="3" id="KW-0547">Nucleotide-binding</keyword>
<evidence type="ECO:0000256" key="1">
    <source>
        <dbReference type="ARBA" id="ARBA00004370"/>
    </source>
</evidence>
<reference evidence="10" key="1">
    <citation type="journal article" date="2012" name="Proc. Natl. Acad. Sci. U.S.A.">
        <title>Antigenic diversity is generated by distinct evolutionary mechanisms in African trypanosome species.</title>
        <authorList>
            <person name="Jackson A.P."/>
            <person name="Berry A."/>
            <person name="Aslett M."/>
            <person name="Allison H.C."/>
            <person name="Burton P."/>
            <person name="Vavrova-Anderson J."/>
            <person name="Brown R."/>
            <person name="Browne H."/>
            <person name="Corton N."/>
            <person name="Hauser H."/>
            <person name="Gamble J."/>
            <person name="Gilderthorp R."/>
            <person name="Marcello L."/>
            <person name="McQuillan J."/>
            <person name="Otto T.D."/>
            <person name="Quail M.A."/>
            <person name="Sanders M.J."/>
            <person name="van Tonder A."/>
            <person name="Ginger M.L."/>
            <person name="Field M.C."/>
            <person name="Barry J.D."/>
            <person name="Hertz-Fowler C."/>
            <person name="Berriman M."/>
        </authorList>
    </citation>
    <scope>NUCLEOTIDE SEQUENCE</scope>
    <source>
        <strain evidence="10">Y486</strain>
    </source>
</reference>
<dbReference type="Gene3D" id="1.10.8.60">
    <property type="match status" value="1"/>
</dbReference>
<dbReference type="GO" id="GO:0005778">
    <property type="term" value="C:peroxisomal membrane"/>
    <property type="evidence" value="ECO:0007669"/>
    <property type="project" value="TreeGrafter"/>
</dbReference>
<evidence type="ECO:0000256" key="6">
    <source>
        <dbReference type="ARBA" id="ARBA00023136"/>
    </source>
</evidence>
<protein>
    <recommendedName>
        <fullName evidence="8">Peroxisomal ATPase PEX1</fullName>
    </recommendedName>
    <alternativeName>
        <fullName evidence="7">Peroxin-1</fullName>
    </alternativeName>
</protein>
<dbReference type="InterPro" id="IPR003593">
    <property type="entry name" value="AAA+_ATPase"/>
</dbReference>
<dbReference type="VEuPathDB" id="TriTrypDB:TvY486_0400920"/>
<dbReference type="SMART" id="SM00382">
    <property type="entry name" value="AAA"/>
    <property type="match status" value="2"/>
</dbReference>
<name>G0TTZ4_TRYVY</name>
<evidence type="ECO:0000256" key="4">
    <source>
        <dbReference type="ARBA" id="ARBA00022801"/>
    </source>
</evidence>
<dbReference type="InterPro" id="IPR029067">
    <property type="entry name" value="CDC48_domain_2-like_sf"/>
</dbReference>
<dbReference type="PANTHER" id="PTHR23077:SF12">
    <property type="entry name" value="PEROXISOMAL ATPASE PEX1"/>
    <property type="match status" value="1"/>
</dbReference>
<accession>G0TTZ4</accession>
<dbReference type="SUPFAM" id="SSF52540">
    <property type="entry name" value="P-loop containing nucleoside triphosphate hydrolases"/>
    <property type="match status" value="2"/>
</dbReference>
<keyword evidence="4" id="KW-0378">Hydrolase</keyword>
<sequence>MYNNTFEVSIVHTRSDAFVVASAKFVEEALSTYGGRNTTHVLPVRISDGQKEVYAGCLVKSPHTLESFKLLMSILLAEDLGIEDGALVQCIPVYNAPCAARVLVSPLSVDESEVVEQNALQIESQLLRHIQVVFPSETISIQVFAGVRAKVAVDKIEDTNGREIASGCAIMSDGTEFVVATRAHRAVRGDVPMWCILRCHSWRLYSNEMDTGVFVYVNCSTAGRYGWNDGLLVGFWDLAKASHLLETREVTPSFLRSSSLRAIIRLLDCLPDGVCTSRLFSQASSVVVFPLPDDNIPTATEKDLLNDNTSTLLGKRVQYADVAAVHGNVPRELLDHLAFWFENDGKLTCRHNGEENNGNVLLCGGKGSGKSTVIGAVLGELRNVHACVVQCKSAEKLLPTLQRALMEGAMCSPSILVLDNLEALAPVQKEQQVATITSTTRSILEDMLRVFTRTHSLRGPSSLVIIATCQSREDVHESLRSAFCFSKVMELGALNRETRAQLLRQVFPDETDECVDRLGKLMSNYTPFDIMKIAGPVKRASREGKTSLLEAVEQAVCCFTPLAHTGITFLKGEKMSLSSVVGLSEAKKALHNSLVLPIKHPELFARLPLKIRSGVLLYGASGCGKTFMVEAIVNAEGLNCIVVNGPEVFGKYIGQSEQKIREVFERAQAAAPCVLFFDEFDSVAPQRGVDNSGVTDRVVNQLLCYLDGVEARKDVYVVAASSRPDLIDAALLRPGRLDRAVQCPIPSHRDRVEFLDTAFGKLRAALTKSEIEEIASKTPNWTPADLASLVSAANLVLSRQIIDQLQARGEEGGVVENDFAVLNIGKGESREKVEGSLKGCFGSAAPNEKKHNFTKRVTMKEVREALSALRPSLTQKDIKEQERIHLLFSKEKGVVAREPGKKLVLQ</sequence>
<comment type="similarity">
    <text evidence="2">Belongs to the AAA ATPase family.</text>
</comment>
<evidence type="ECO:0000256" key="3">
    <source>
        <dbReference type="ARBA" id="ARBA00022741"/>
    </source>
</evidence>
<dbReference type="InterPro" id="IPR050168">
    <property type="entry name" value="AAA_ATPase_domain"/>
</dbReference>
<dbReference type="GO" id="GO:0005829">
    <property type="term" value="C:cytosol"/>
    <property type="evidence" value="ECO:0007669"/>
    <property type="project" value="TreeGrafter"/>
</dbReference>
<evidence type="ECO:0000256" key="2">
    <source>
        <dbReference type="ARBA" id="ARBA00006914"/>
    </source>
</evidence>
<dbReference type="Gene3D" id="3.10.330.10">
    <property type="match status" value="1"/>
</dbReference>
<gene>
    <name evidence="10" type="ORF">TVY486_0400920</name>
</gene>
<dbReference type="Gene3D" id="3.40.50.300">
    <property type="entry name" value="P-loop containing nucleotide triphosphate hydrolases"/>
    <property type="match status" value="2"/>
</dbReference>
<organism evidence="10">
    <name type="scientific">Trypanosoma vivax (strain Y486)</name>
    <dbReference type="NCBI Taxonomy" id="1055687"/>
    <lineage>
        <taxon>Eukaryota</taxon>
        <taxon>Discoba</taxon>
        <taxon>Euglenozoa</taxon>
        <taxon>Kinetoplastea</taxon>
        <taxon>Metakinetoplastina</taxon>
        <taxon>Trypanosomatida</taxon>
        <taxon>Trypanosomatidae</taxon>
        <taxon>Trypanosoma</taxon>
        <taxon>Duttonella</taxon>
    </lineage>
</organism>
<dbReference type="GO" id="GO:0005524">
    <property type="term" value="F:ATP binding"/>
    <property type="evidence" value="ECO:0007669"/>
    <property type="project" value="UniProtKB-KW"/>
</dbReference>
<dbReference type="PROSITE" id="PS00674">
    <property type="entry name" value="AAA"/>
    <property type="match status" value="1"/>
</dbReference>
<dbReference type="GO" id="GO:0016887">
    <property type="term" value="F:ATP hydrolysis activity"/>
    <property type="evidence" value="ECO:0007669"/>
    <property type="project" value="InterPro"/>
</dbReference>
<evidence type="ECO:0000256" key="5">
    <source>
        <dbReference type="ARBA" id="ARBA00022840"/>
    </source>
</evidence>
<proteinExistence type="inferred from homology"/>
<dbReference type="Pfam" id="PF00004">
    <property type="entry name" value="AAA"/>
    <property type="match status" value="2"/>
</dbReference>
<feature type="domain" description="AAA+ ATPase" evidence="9">
    <location>
        <begin position="611"/>
        <end position="747"/>
    </location>
</feature>
<evidence type="ECO:0000259" key="9">
    <source>
        <dbReference type="SMART" id="SM00382"/>
    </source>
</evidence>
<evidence type="ECO:0000256" key="8">
    <source>
        <dbReference type="ARBA" id="ARBA00034532"/>
    </source>
</evidence>
<dbReference type="InterPro" id="IPR027417">
    <property type="entry name" value="P-loop_NTPase"/>
</dbReference>
<keyword evidence="5" id="KW-0067">ATP-binding</keyword>